<keyword evidence="2" id="KW-0175">Coiled coil</keyword>
<dbReference type="SUPFAM" id="SSF82607">
    <property type="entry name" value="YbaB-like"/>
    <property type="match status" value="1"/>
</dbReference>
<evidence type="ECO:0000256" key="1">
    <source>
        <dbReference type="ARBA" id="ARBA00023125"/>
    </source>
</evidence>
<protein>
    <recommendedName>
        <fullName evidence="4">Nucleoid-associated protein</fullName>
    </recommendedName>
</protein>
<dbReference type="NCBIfam" id="TIGR00103">
    <property type="entry name" value="DNA_YbaB_EbfC"/>
    <property type="match status" value="1"/>
</dbReference>
<dbReference type="Gene3D" id="3.30.1310.10">
    <property type="entry name" value="Nucleoid-associated protein YbaB-like domain"/>
    <property type="match status" value="1"/>
</dbReference>
<dbReference type="InterPro" id="IPR004401">
    <property type="entry name" value="YbaB/EbfC"/>
</dbReference>
<feature type="coiled-coil region" evidence="2">
    <location>
        <begin position="7"/>
        <end position="34"/>
    </location>
</feature>
<reference evidence="3" key="1">
    <citation type="journal article" date="2014" name="Front. Microbiol.">
        <title>High frequency of phylogenetically diverse reductive dehalogenase-homologous genes in deep subseafloor sedimentary metagenomes.</title>
        <authorList>
            <person name="Kawai M."/>
            <person name="Futagami T."/>
            <person name="Toyoda A."/>
            <person name="Takaki Y."/>
            <person name="Nishi S."/>
            <person name="Hori S."/>
            <person name="Arai W."/>
            <person name="Tsubouchi T."/>
            <person name="Morono Y."/>
            <person name="Uchiyama I."/>
            <person name="Ito T."/>
            <person name="Fujiyama A."/>
            <person name="Inagaki F."/>
            <person name="Takami H."/>
        </authorList>
    </citation>
    <scope>NUCLEOTIDE SEQUENCE</scope>
    <source>
        <strain evidence="3">Expedition CK06-06</strain>
    </source>
</reference>
<evidence type="ECO:0000313" key="3">
    <source>
        <dbReference type="EMBL" id="GAF84569.1"/>
    </source>
</evidence>
<dbReference type="Pfam" id="PF02575">
    <property type="entry name" value="YbaB_DNA_bd"/>
    <property type="match status" value="1"/>
</dbReference>
<dbReference type="GO" id="GO:0003677">
    <property type="term" value="F:DNA binding"/>
    <property type="evidence" value="ECO:0007669"/>
    <property type="project" value="UniProtKB-KW"/>
</dbReference>
<dbReference type="EMBL" id="BARS01000967">
    <property type="protein sequence ID" value="GAF84569.1"/>
    <property type="molecule type" value="Genomic_DNA"/>
</dbReference>
<dbReference type="PANTHER" id="PTHR33449:SF1">
    <property type="entry name" value="NUCLEOID-ASSOCIATED PROTEIN YBAB"/>
    <property type="match status" value="1"/>
</dbReference>
<dbReference type="InterPro" id="IPR036894">
    <property type="entry name" value="YbaB-like_sf"/>
</dbReference>
<dbReference type="PIRSF" id="PIRSF004555">
    <property type="entry name" value="UCP004555"/>
    <property type="match status" value="1"/>
</dbReference>
<organism evidence="3">
    <name type="scientific">marine sediment metagenome</name>
    <dbReference type="NCBI Taxonomy" id="412755"/>
    <lineage>
        <taxon>unclassified sequences</taxon>
        <taxon>metagenomes</taxon>
        <taxon>ecological metagenomes</taxon>
    </lineage>
</organism>
<sequence>MAPRGMNPDMLRQLQRMQDQIAKAQQEIEESTVEASAGGGAVTVVVSGQPRVQSIKIAPEAVDPEDVEMLEDLIAVALNEALEKVRTMQAERLGSVAGGLDLPGLT</sequence>
<comment type="caution">
    <text evidence="3">The sequence shown here is derived from an EMBL/GenBank/DDBJ whole genome shotgun (WGS) entry which is preliminary data.</text>
</comment>
<dbReference type="HAMAP" id="MF_00274">
    <property type="entry name" value="DNA_YbaB_EbfC"/>
    <property type="match status" value="1"/>
</dbReference>
<dbReference type="AlphaFoldDB" id="X0SUC4"/>
<name>X0SUC4_9ZZZZ</name>
<gene>
    <name evidence="3" type="ORF">S01H1_02081</name>
</gene>
<evidence type="ECO:0008006" key="4">
    <source>
        <dbReference type="Google" id="ProtNLM"/>
    </source>
</evidence>
<dbReference type="PANTHER" id="PTHR33449">
    <property type="entry name" value="NUCLEOID-ASSOCIATED PROTEIN YBAB"/>
    <property type="match status" value="1"/>
</dbReference>
<dbReference type="GO" id="GO:0005829">
    <property type="term" value="C:cytosol"/>
    <property type="evidence" value="ECO:0007669"/>
    <property type="project" value="TreeGrafter"/>
</dbReference>
<keyword evidence="1" id="KW-0238">DNA-binding</keyword>
<accession>X0SUC4</accession>
<evidence type="ECO:0000256" key="2">
    <source>
        <dbReference type="SAM" id="Coils"/>
    </source>
</evidence>
<proteinExistence type="inferred from homology"/>